<keyword evidence="4" id="KW-0040">ANK repeat</keyword>
<keyword evidence="6" id="KW-0175">Coiled coil</keyword>
<evidence type="ECO:0000256" key="4">
    <source>
        <dbReference type="ARBA" id="ARBA00023043"/>
    </source>
</evidence>
<feature type="non-terminal residue" evidence="7">
    <location>
        <position position="1"/>
    </location>
</feature>
<keyword evidence="3" id="KW-0677">Repeat</keyword>
<name>S7Q209_GLOTA</name>
<proteinExistence type="predicted"/>
<keyword evidence="2" id="KW-0597">Phosphoprotein</keyword>
<organism evidence="7 8">
    <name type="scientific">Gloeophyllum trabeum (strain ATCC 11539 / FP-39264 / Madison 617)</name>
    <name type="common">Brown rot fungus</name>
    <dbReference type="NCBI Taxonomy" id="670483"/>
    <lineage>
        <taxon>Eukaryota</taxon>
        <taxon>Fungi</taxon>
        <taxon>Dikarya</taxon>
        <taxon>Basidiomycota</taxon>
        <taxon>Agaricomycotina</taxon>
        <taxon>Agaricomycetes</taxon>
        <taxon>Gloeophyllales</taxon>
        <taxon>Gloeophyllaceae</taxon>
        <taxon>Gloeophyllum</taxon>
    </lineage>
</organism>
<dbReference type="OrthoDB" id="3241983at2759"/>
<evidence type="ECO:0000256" key="2">
    <source>
        <dbReference type="ARBA" id="ARBA00022553"/>
    </source>
</evidence>
<evidence type="ECO:0000313" key="7">
    <source>
        <dbReference type="EMBL" id="EPQ53562.1"/>
    </source>
</evidence>
<gene>
    <name evidence="7" type="ORF">GLOTRDRAFT_13333</name>
</gene>
<dbReference type="AlphaFoldDB" id="S7Q209"/>
<dbReference type="PANTHER" id="PTHR15263:SF1">
    <property type="entry name" value="NF-KAPPA-B INHIBITOR-LIKE PROTEIN 1"/>
    <property type="match status" value="1"/>
</dbReference>
<dbReference type="RefSeq" id="XP_007867675.1">
    <property type="nucleotide sequence ID" value="XM_007869484.1"/>
</dbReference>
<dbReference type="PANTHER" id="PTHR15263">
    <property type="entry name" value="I-KAPPA-B-LIKE PROTEIN IKBL"/>
    <property type="match status" value="1"/>
</dbReference>
<reference evidence="7 8" key="1">
    <citation type="journal article" date="2012" name="Science">
        <title>The Paleozoic origin of enzymatic lignin decomposition reconstructed from 31 fungal genomes.</title>
        <authorList>
            <person name="Floudas D."/>
            <person name="Binder M."/>
            <person name="Riley R."/>
            <person name="Barry K."/>
            <person name="Blanchette R.A."/>
            <person name="Henrissat B."/>
            <person name="Martinez A.T."/>
            <person name="Otillar R."/>
            <person name="Spatafora J.W."/>
            <person name="Yadav J.S."/>
            <person name="Aerts A."/>
            <person name="Benoit I."/>
            <person name="Boyd A."/>
            <person name="Carlson A."/>
            <person name="Copeland A."/>
            <person name="Coutinho P.M."/>
            <person name="de Vries R.P."/>
            <person name="Ferreira P."/>
            <person name="Findley K."/>
            <person name="Foster B."/>
            <person name="Gaskell J."/>
            <person name="Glotzer D."/>
            <person name="Gorecki P."/>
            <person name="Heitman J."/>
            <person name="Hesse C."/>
            <person name="Hori C."/>
            <person name="Igarashi K."/>
            <person name="Jurgens J.A."/>
            <person name="Kallen N."/>
            <person name="Kersten P."/>
            <person name="Kohler A."/>
            <person name="Kuees U."/>
            <person name="Kumar T.K.A."/>
            <person name="Kuo A."/>
            <person name="LaButti K."/>
            <person name="Larrondo L.F."/>
            <person name="Lindquist E."/>
            <person name="Ling A."/>
            <person name="Lombard V."/>
            <person name="Lucas S."/>
            <person name="Lundell T."/>
            <person name="Martin R."/>
            <person name="McLaughlin D.J."/>
            <person name="Morgenstern I."/>
            <person name="Morin E."/>
            <person name="Murat C."/>
            <person name="Nagy L.G."/>
            <person name="Nolan M."/>
            <person name="Ohm R.A."/>
            <person name="Patyshakuliyeva A."/>
            <person name="Rokas A."/>
            <person name="Ruiz-Duenas F.J."/>
            <person name="Sabat G."/>
            <person name="Salamov A."/>
            <person name="Samejima M."/>
            <person name="Schmutz J."/>
            <person name="Slot J.C."/>
            <person name="St John F."/>
            <person name="Stenlid J."/>
            <person name="Sun H."/>
            <person name="Sun S."/>
            <person name="Syed K."/>
            <person name="Tsang A."/>
            <person name="Wiebenga A."/>
            <person name="Young D."/>
            <person name="Pisabarro A."/>
            <person name="Eastwood D.C."/>
            <person name="Martin F."/>
            <person name="Cullen D."/>
            <person name="Grigoriev I.V."/>
            <person name="Hibbett D.S."/>
        </authorList>
    </citation>
    <scope>NUCLEOTIDE SEQUENCE [LARGE SCALE GENOMIC DNA]</scope>
    <source>
        <strain evidence="7 8">ATCC 11539</strain>
    </source>
</reference>
<dbReference type="GO" id="GO:0005634">
    <property type="term" value="C:nucleus"/>
    <property type="evidence" value="ECO:0007669"/>
    <property type="project" value="UniProtKB-SubCell"/>
</dbReference>
<feature type="coiled-coil region" evidence="6">
    <location>
        <begin position="3"/>
        <end position="63"/>
    </location>
</feature>
<dbReference type="GO" id="GO:0043124">
    <property type="term" value="P:negative regulation of canonical NF-kappaB signal transduction"/>
    <property type="evidence" value="ECO:0007669"/>
    <property type="project" value="InterPro"/>
</dbReference>
<protein>
    <recommendedName>
        <fullName evidence="9">J domain-containing protein</fullName>
    </recommendedName>
</protein>
<feature type="non-terminal residue" evidence="7">
    <location>
        <position position="175"/>
    </location>
</feature>
<keyword evidence="5" id="KW-0539">Nucleus</keyword>
<evidence type="ECO:0008006" key="9">
    <source>
        <dbReference type="Google" id="ProtNLM"/>
    </source>
</evidence>
<evidence type="ECO:0000256" key="5">
    <source>
        <dbReference type="ARBA" id="ARBA00023242"/>
    </source>
</evidence>
<accession>S7Q209</accession>
<keyword evidence="8" id="KW-1185">Reference proteome</keyword>
<dbReference type="eggNOG" id="ENOG502SRYI">
    <property type="taxonomic scope" value="Eukaryota"/>
</dbReference>
<evidence type="ECO:0000256" key="1">
    <source>
        <dbReference type="ARBA" id="ARBA00004123"/>
    </source>
</evidence>
<evidence type="ECO:0000256" key="6">
    <source>
        <dbReference type="SAM" id="Coils"/>
    </source>
</evidence>
<dbReference type="HOGENOM" id="CLU_050706_0_0_1"/>
<dbReference type="GeneID" id="19302709"/>
<sequence>EERLKEQARLRRLEREREIAEAGEIDWVRSGGTLRDASGRRDVERTERIRAELRREAEEKRALARWAAYEARWQDFAASSGPVRFADIPWPVEETPKCAREITFRKIEDFLFADLAARGSTVTRKERIRTSMLRWHPDKMGPVAARVVEEDQADVKEGIGVVFRCLRALQDPKKA</sequence>
<dbReference type="OMA" id="MEKWEAY"/>
<dbReference type="InterPro" id="IPR038753">
    <property type="entry name" value="NFKBIL1"/>
</dbReference>
<evidence type="ECO:0000313" key="8">
    <source>
        <dbReference type="Proteomes" id="UP000030669"/>
    </source>
</evidence>
<evidence type="ECO:0000256" key="3">
    <source>
        <dbReference type="ARBA" id="ARBA00022737"/>
    </source>
</evidence>
<comment type="subcellular location">
    <subcellularLocation>
        <location evidence="1">Nucleus</location>
    </subcellularLocation>
</comment>
<dbReference type="KEGG" id="gtr:GLOTRDRAFT_13333"/>
<dbReference type="Proteomes" id="UP000030669">
    <property type="component" value="Unassembled WGS sequence"/>
</dbReference>
<dbReference type="EMBL" id="KB469305">
    <property type="protein sequence ID" value="EPQ53562.1"/>
    <property type="molecule type" value="Genomic_DNA"/>
</dbReference>